<dbReference type="Proteomes" id="UP000504615">
    <property type="component" value="Unplaced"/>
</dbReference>
<dbReference type="KEGG" id="pbar:105427686"/>
<reference evidence="10" key="1">
    <citation type="submission" date="2025-08" db="UniProtKB">
        <authorList>
            <consortium name="RefSeq"/>
        </authorList>
    </citation>
    <scope>IDENTIFICATION</scope>
</reference>
<keyword evidence="3" id="KW-0809">Transit peptide</keyword>
<gene>
    <name evidence="10" type="primary">LOC105427686</name>
</gene>
<dbReference type="Gene3D" id="6.10.250.3440">
    <property type="match status" value="1"/>
</dbReference>
<evidence type="ECO:0000256" key="2">
    <source>
        <dbReference type="ARBA" id="ARBA00009360"/>
    </source>
</evidence>
<evidence type="ECO:0000256" key="3">
    <source>
        <dbReference type="ARBA" id="ARBA00022946"/>
    </source>
</evidence>
<comment type="similarity">
    <text evidence="2">Belongs to the mitochondrion-specific ribosomal protein mL40 family.</text>
</comment>
<keyword evidence="4 10" id="KW-0689">Ribosomal protein</keyword>
<protein>
    <recommendedName>
        <fullName evidence="7">Large ribosomal subunit protein mL40</fullName>
    </recommendedName>
    <alternativeName>
        <fullName evidence="8">39S ribosomal protein L40, mitochondrial</fullName>
    </alternativeName>
</protein>
<dbReference type="OrthoDB" id="5977625at2759"/>
<keyword evidence="5" id="KW-0496">Mitochondrion</keyword>
<evidence type="ECO:0000313" key="10">
    <source>
        <dbReference type="RefSeq" id="XP_011637847.1"/>
    </source>
</evidence>
<evidence type="ECO:0000256" key="8">
    <source>
        <dbReference type="ARBA" id="ARBA00083752"/>
    </source>
</evidence>
<organism evidence="9 10">
    <name type="scientific">Pogonomyrmex barbatus</name>
    <name type="common">red harvester ant</name>
    <dbReference type="NCBI Taxonomy" id="144034"/>
    <lineage>
        <taxon>Eukaryota</taxon>
        <taxon>Metazoa</taxon>
        <taxon>Ecdysozoa</taxon>
        <taxon>Arthropoda</taxon>
        <taxon>Hexapoda</taxon>
        <taxon>Insecta</taxon>
        <taxon>Pterygota</taxon>
        <taxon>Neoptera</taxon>
        <taxon>Endopterygota</taxon>
        <taxon>Hymenoptera</taxon>
        <taxon>Apocrita</taxon>
        <taxon>Aculeata</taxon>
        <taxon>Formicoidea</taxon>
        <taxon>Formicidae</taxon>
        <taxon>Myrmicinae</taxon>
        <taxon>Pogonomyrmex</taxon>
    </lineage>
</organism>
<comment type="subcellular location">
    <subcellularLocation>
        <location evidence="1">Mitochondrion</location>
    </subcellularLocation>
</comment>
<evidence type="ECO:0000256" key="5">
    <source>
        <dbReference type="ARBA" id="ARBA00023128"/>
    </source>
</evidence>
<dbReference type="RefSeq" id="XP_011637847.1">
    <property type="nucleotide sequence ID" value="XM_011639545.2"/>
</dbReference>
<keyword evidence="6" id="KW-0687">Ribonucleoprotein</keyword>
<evidence type="ECO:0000313" key="9">
    <source>
        <dbReference type="Proteomes" id="UP000504615"/>
    </source>
</evidence>
<dbReference type="AlphaFoldDB" id="A0A6I9W709"/>
<dbReference type="FunFam" id="6.10.250.3440:FF:000001">
    <property type="entry name" value="Mitochondrial ribosomal protein L40"/>
    <property type="match status" value="1"/>
</dbReference>
<dbReference type="CTD" id="64976"/>
<name>A0A6I9W709_9HYME</name>
<sequence>MRMSVLNLLPALSRLSMHAGIRNISACTNPLYFKVSSVLLKQSRQLKPISEIEVPSKLIEEREQRLRKLPSISEEEAESRILLQKDWNKYKTQQHLAIIQTIDSILHSQQRALDELRAESEELYQQAIQIDFDFIPYTTKGPLKTPPIENYDCPDGEYTNITRKFDGEE</sequence>
<evidence type="ECO:0000256" key="7">
    <source>
        <dbReference type="ARBA" id="ARBA00035192"/>
    </source>
</evidence>
<dbReference type="GO" id="GO:0005762">
    <property type="term" value="C:mitochondrial large ribosomal subunit"/>
    <property type="evidence" value="ECO:0007669"/>
    <property type="project" value="InterPro"/>
</dbReference>
<evidence type="ECO:0000256" key="6">
    <source>
        <dbReference type="ARBA" id="ARBA00023274"/>
    </source>
</evidence>
<proteinExistence type="inferred from homology"/>
<keyword evidence="9" id="KW-1185">Reference proteome</keyword>
<evidence type="ECO:0000256" key="4">
    <source>
        <dbReference type="ARBA" id="ARBA00022980"/>
    </source>
</evidence>
<dbReference type="InterPro" id="IPR019192">
    <property type="entry name" value="Ribosomal_mL40"/>
</dbReference>
<accession>A0A6I9W709</accession>
<dbReference type="GeneID" id="105427686"/>
<evidence type="ECO:0000256" key="1">
    <source>
        <dbReference type="ARBA" id="ARBA00004173"/>
    </source>
</evidence>
<dbReference type="PANTHER" id="PTHR13359:SF2">
    <property type="entry name" value="LARGE RIBOSOMAL SUBUNIT PROTEIN ML40"/>
    <property type="match status" value="1"/>
</dbReference>
<dbReference type="Pfam" id="PF09812">
    <property type="entry name" value="MRP-L28"/>
    <property type="match status" value="1"/>
</dbReference>
<dbReference type="InterPro" id="IPR039145">
    <property type="entry name" value="Ribosomal_mL40_metazoa/plant"/>
</dbReference>
<dbReference type="PANTHER" id="PTHR13359">
    <property type="entry name" value="39S RIBOSOMAL PROTEIN L40, MITOCHONDRIAL"/>
    <property type="match status" value="1"/>
</dbReference>